<organism evidence="2 3">
    <name type="scientific">Streptomyces minutiscleroticus</name>
    <dbReference type="NCBI Taxonomy" id="68238"/>
    <lineage>
        <taxon>Bacteria</taxon>
        <taxon>Bacillati</taxon>
        <taxon>Actinomycetota</taxon>
        <taxon>Actinomycetes</taxon>
        <taxon>Kitasatosporales</taxon>
        <taxon>Streptomycetaceae</taxon>
        <taxon>Streptomyces</taxon>
    </lineage>
</organism>
<proteinExistence type="predicted"/>
<reference evidence="2" key="1">
    <citation type="journal article" date="2014" name="Int. J. Syst. Evol. Microbiol.">
        <title>Complete genome sequence of Corynebacterium casei LMG S-19264T (=DSM 44701T), isolated from a smear-ripened cheese.</title>
        <authorList>
            <consortium name="US DOE Joint Genome Institute (JGI-PGF)"/>
            <person name="Walter F."/>
            <person name="Albersmeier A."/>
            <person name="Kalinowski J."/>
            <person name="Ruckert C."/>
        </authorList>
    </citation>
    <scope>NUCLEOTIDE SEQUENCE</scope>
    <source>
        <strain evidence="2">JCM 4790</strain>
    </source>
</reference>
<accession>A0A918U3J6</accession>
<dbReference type="AlphaFoldDB" id="A0A918U3J6"/>
<dbReference type="EMBL" id="BMVU01000025">
    <property type="protein sequence ID" value="GGX88077.1"/>
    <property type="molecule type" value="Genomic_DNA"/>
</dbReference>
<feature type="region of interest" description="Disordered" evidence="1">
    <location>
        <begin position="1"/>
        <end position="61"/>
    </location>
</feature>
<reference evidence="2" key="2">
    <citation type="submission" date="2020-09" db="EMBL/GenBank/DDBJ databases">
        <authorList>
            <person name="Sun Q."/>
            <person name="Ohkuma M."/>
        </authorList>
    </citation>
    <scope>NUCLEOTIDE SEQUENCE</scope>
    <source>
        <strain evidence="2">JCM 4790</strain>
    </source>
</reference>
<evidence type="ECO:0000313" key="2">
    <source>
        <dbReference type="EMBL" id="GGX88077.1"/>
    </source>
</evidence>
<protein>
    <submittedName>
        <fullName evidence="2">Uncharacterized protein</fullName>
    </submittedName>
</protein>
<dbReference type="Proteomes" id="UP000619244">
    <property type="component" value="Unassembled WGS sequence"/>
</dbReference>
<comment type="caution">
    <text evidence="2">The sequence shown here is derived from an EMBL/GenBank/DDBJ whole genome shotgun (WGS) entry which is preliminary data.</text>
</comment>
<feature type="compositionally biased region" description="Low complexity" evidence="1">
    <location>
        <begin position="31"/>
        <end position="43"/>
    </location>
</feature>
<evidence type="ECO:0000313" key="3">
    <source>
        <dbReference type="Proteomes" id="UP000619244"/>
    </source>
</evidence>
<sequence length="61" mass="6056">MDEVRANGSALSFGRVDEGARSSPYRLPLDGPAAATGGTTGAPVRPGRAAHPPAVRSAASP</sequence>
<evidence type="ECO:0000256" key="1">
    <source>
        <dbReference type="SAM" id="MobiDB-lite"/>
    </source>
</evidence>
<keyword evidence="3" id="KW-1185">Reference proteome</keyword>
<name>A0A918U3J6_9ACTN</name>
<gene>
    <name evidence="2" type="ORF">GCM10010358_47670</name>
</gene>